<sequence>AWFAWRALRAAMQPGTLATAPGSGMGWRQALATALGFSLLNPHVYLDTVLLLGSVGAQHPWPARGAFGLGAITASFLWFFSLAGAAHALAPWFARPAFWRAIDLITALVMATLAAGLASGALGG</sequence>
<dbReference type="EMBL" id="SUMF01000028">
    <property type="protein sequence ID" value="TJZ67155.1"/>
    <property type="molecule type" value="Genomic_DNA"/>
</dbReference>
<evidence type="ECO:0000256" key="3">
    <source>
        <dbReference type="ARBA" id="ARBA00022692"/>
    </source>
</evidence>
<name>A0A4U0PH24_9NEIS</name>
<dbReference type="GO" id="GO:0015171">
    <property type="term" value="F:amino acid transmembrane transporter activity"/>
    <property type="evidence" value="ECO:0007669"/>
    <property type="project" value="TreeGrafter"/>
</dbReference>
<evidence type="ECO:0000313" key="7">
    <source>
        <dbReference type="EMBL" id="TJZ67155.1"/>
    </source>
</evidence>
<dbReference type="AlphaFoldDB" id="A0A4U0PH24"/>
<keyword evidence="3 6" id="KW-0812">Transmembrane</keyword>
<dbReference type="Proteomes" id="UP000310016">
    <property type="component" value="Unassembled WGS sequence"/>
</dbReference>
<keyword evidence="4 6" id="KW-1133">Transmembrane helix</keyword>
<dbReference type="PANTHER" id="PTHR30086">
    <property type="entry name" value="ARGININE EXPORTER PROTEIN ARGO"/>
    <property type="match status" value="1"/>
</dbReference>
<evidence type="ECO:0000313" key="8">
    <source>
        <dbReference type="Proteomes" id="UP000310016"/>
    </source>
</evidence>
<protein>
    <submittedName>
        <fullName evidence="7">Amino acid transporter</fullName>
    </submittedName>
</protein>
<keyword evidence="5 6" id="KW-0472">Membrane</keyword>
<reference evidence="7 8" key="1">
    <citation type="submission" date="2019-04" db="EMBL/GenBank/DDBJ databases">
        <title>Chitiniphilus eburnea sp. nov., a novel chitinolytic bacterium isolated from aquaculture sludge.</title>
        <authorList>
            <person name="Sheng M."/>
        </authorList>
    </citation>
    <scope>NUCLEOTIDE SEQUENCE [LARGE SCALE GENOMIC DNA]</scope>
    <source>
        <strain evidence="7 8">HX-2-15</strain>
    </source>
</reference>
<evidence type="ECO:0000256" key="5">
    <source>
        <dbReference type="ARBA" id="ARBA00023136"/>
    </source>
</evidence>
<evidence type="ECO:0000256" key="2">
    <source>
        <dbReference type="ARBA" id="ARBA00022475"/>
    </source>
</evidence>
<feature type="transmembrane region" description="Helical" evidence="6">
    <location>
        <begin position="66"/>
        <end position="89"/>
    </location>
</feature>
<dbReference type="InterPro" id="IPR001123">
    <property type="entry name" value="LeuE-type"/>
</dbReference>
<gene>
    <name evidence="7" type="ORF">FAZ21_16635</name>
</gene>
<proteinExistence type="predicted"/>
<accession>A0A4U0PH24</accession>
<dbReference type="GO" id="GO:0005886">
    <property type="term" value="C:plasma membrane"/>
    <property type="evidence" value="ECO:0007669"/>
    <property type="project" value="UniProtKB-SubCell"/>
</dbReference>
<keyword evidence="2" id="KW-1003">Cell membrane</keyword>
<evidence type="ECO:0000256" key="1">
    <source>
        <dbReference type="ARBA" id="ARBA00004651"/>
    </source>
</evidence>
<feature type="non-terminal residue" evidence="7">
    <location>
        <position position="1"/>
    </location>
</feature>
<evidence type="ECO:0000256" key="6">
    <source>
        <dbReference type="SAM" id="Phobius"/>
    </source>
</evidence>
<comment type="subcellular location">
    <subcellularLocation>
        <location evidence="1">Cell membrane</location>
        <topology evidence="1">Multi-pass membrane protein</topology>
    </subcellularLocation>
</comment>
<dbReference type="PANTHER" id="PTHR30086:SF20">
    <property type="entry name" value="ARGININE EXPORTER PROTEIN ARGO-RELATED"/>
    <property type="match status" value="1"/>
</dbReference>
<dbReference type="Pfam" id="PF01810">
    <property type="entry name" value="LysE"/>
    <property type="match status" value="1"/>
</dbReference>
<evidence type="ECO:0000256" key="4">
    <source>
        <dbReference type="ARBA" id="ARBA00022989"/>
    </source>
</evidence>
<feature type="transmembrane region" description="Helical" evidence="6">
    <location>
        <begin position="101"/>
        <end position="122"/>
    </location>
</feature>
<organism evidence="7 8">
    <name type="scientific">Chitiniphilus eburneus</name>
    <dbReference type="NCBI Taxonomy" id="2571148"/>
    <lineage>
        <taxon>Bacteria</taxon>
        <taxon>Pseudomonadati</taxon>
        <taxon>Pseudomonadota</taxon>
        <taxon>Betaproteobacteria</taxon>
        <taxon>Neisseriales</taxon>
        <taxon>Chitinibacteraceae</taxon>
        <taxon>Chitiniphilus</taxon>
    </lineage>
</organism>
<dbReference type="RefSeq" id="WP_169307465.1">
    <property type="nucleotide sequence ID" value="NZ_SUMF01000028.1"/>
</dbReference>
<keyword evidence="8" id="KW-1185">Reference proteome</keyword>
<comment type="caution">
    <text evidence="7">The sequence shown here is derived from an EMBL/GenBank/DDBJ whole genome shotgun (WGS) entry which is preliminary data.</text>
</comment>